<comment type="caution">
    <text evidence="2">The sequence shown here is derived from an EMBL/GenBank/DDBJ whole genome shotgun (WGS) entry which is preliminary data.</text>
</comment>
<proteinExistence type="predicted"/>
<feature type="compositionally biased region" description="Low complexity" evidence="1">
    <location>
        <begin position="170"/>
        <end position="179"/>
    </location>
</feature>
<dbReference type="Proteomes" id="UP000717585">
    <property type="component" value="Unassembled WGS sequence"/>
</dbReference>
<keyword evidence="3" id="KW-1185">Reference proteome</keyword>
<evidence type="ECO:0000313" key="2">
    <source>
        <dbReference type="EMBL" id="KAG9393470.1"/>
    </source>
</evidence>
<feature type="region of interest" description="Disordered" evidence="1">
    <location>
        <begin position="162"/>
        <end position="185"/>
    </location>
</feature>
<protein>
    <submittedName>
        <fullName evidence="2">Uncharacterized protein</fullName>
    </submittedName>
</protein>
<dbReference type="AlphaFoldDB" id="A0A8J6AVE1"/>
<reference evidence="2" key="1">
    <citation type="submission" date="2021-05" db="EMBL/GenBank/DDBJ databases">
        <title>A free-living protist that lacks canonical eukaryotic 1 DNA replication and segregation systems.</title>
        <authorList>
            <person name="Salas-Leiva D.E."/>
            <person name="Tromer E.C."/>
            <person name="Curtis B.A."/>
            <person name="Jerlstrom-Hultqvist J."/>
            <person name="Kolisko M."/>
            <person name="Yi Z."/>
            <person name="Salas-Leiva J.S."/>
            <person name="Gallot-Lavallee L."/>
            <person name="Kops G.J.P.L."/>
            <person name="Archibald J.M."/>
            <person name="Simpson A.G.B."/>
            <person name="Roger A.J."/>
        </authorList>
    </citation>
    <scope>NUCLEOTIDE SEQUENCE</scope>
    <source>
        <strain evidence="2">BICM</strain>
    </source>
</reference>
<evidence type="ECO:0000313" key="3">
    <source>
        <dbReference type="Proteomes" id="UP000717585"/>
    </source>
</evidence>
<sequence>MRRPAKIPITVTTDGFDFVDPEGSKRAFQFVKDLNEALENEKCEYRTFEGFPEIPALIMVHGAQPYFSEDAPYEENEDAVDEFIVRSENFVPCDEFSSDYGSDTDTAGSLHSIHSPIVVQQQLRAVLQRPDPVLHSRPYGSIESPKSMARYVVTGRAITSSLPQRRRSTIRSQSRPRPSLAKSASGIEGLTVVGTQIR</sequence>
<name>A0A8J6AVE1_9EUKA</name>
<evidence type="ECO:0000256" key="1">
    <source>
        <dbReference type="SAM" id="MobiDB-lite"/>
    </source>
</evidence>
<dbReference type="EMBL" id="JAHDYR010000025">
    <property type="protein sequence ID" value="KAG9393470.1"/>
    <property type="molecule type" value="Genomic_DNA"/>
</dbReference>
<gene>
    <name evidence="2" type="ORF">J8273_3610</name>
</gene>
<organism evidence="2 3">
    <name type="scientific">Carpediemonas membranifera</name>
    <dbReference type="NCBI Taxonomy" id="201153"/>
    <lineage>
        <taxon>Eukaryota</taxon>
        <taxon>Metamonada</taxon>
        <taxon>Carpediemonas-like organisms</taxon>
        <taxon>Carpediemonas</taxon>
    </lineage>
</organism>
<accession>A0A8J6AVE1</accession>